<proteinExistence type="predicted"/>
<organism evidence="1 2">
    <name type="scientific">Acetobacter pomorum</name>
    <dbReference type="NCBI Taxonomy" id="65959"/>
    <lineage>
        <taxon>Bacteria</taxon>
        <taxon>Pseudomonadati</taxon>
        <taxon>Pseudomonadota</taxon>
        <taxon>Alphaproteobacteria</taxon>
        <taxon>Acetobacterales</taxon>
        <taxon>Acetobacteraceae</taxon>
        <taxon>Acetobacter</taxon>
    </lineage>
</organism>
<accession>A0A2G4R9J3</accession>
<evidence type="ECO:0000313" key="2">
    <source>
        <dbReference type="Proteomes" id="UP000228751"/>
    </source>
</evidence>
<dbReference type="Proteomes" id="UP000228751">
    <property type="component" value="Unassembled WGS sequence"/>
</dbReference>
<dbReference type="RefSeq" id="WP_099541928.1">
    <property type="nucleotide sequence ID" value="NZ_PEBQ01000164.1"/>
</dbReference>
<keyword evidence="2" id="KW-1185">Reference proteome</keyword>
<reference evidence="1 2" key="1">
    <citation type="submission" date="2017-10" db="EMBL/GenBank/DDBJ databases">
        <title>Genomic analysis of the genus Acetobacter.</title>
        <authorList>
            <person name="Kim K.H."/>
            <person name="Chun B.H."/>
            <person name="Son A.R."/>
            <person name="Jeon C.O."/>
        </authorList>
    </citation>
    <scope>NUCLEOTIDE SEQUENCE [LARGE SCALE GENOMIC DNA]</scope>
    <source>
        <strain evidence="1 2">LHT 2458</strain>
    </source>
</reference>
<protein>
    <submittedName>
        <fullName evidence="1">Uncharacterized protein</fullName>
    </submittedName>
</protein>
<comment type="caution">
    <text evidence="1">The sequence shown here is derived from an EMBL/GenBank/DDBJ whole genome shotgun (WGS) entry which is preliminary data.</text>
</comment>
<gene>
    <name evidence="1" type="ORF">CSR02_12890</name>
</gene>
<dbReference type="EMBL" id="PEBQ01000164">
    <property type="protein sequence ID" value="PHY93180.1"/>
    <property type="molecule type" value="Genomic_DNA"/>
</dbReference>
<dbReference type="OrthoDB" id="9813793at2"/>
<dbReference type="AlphaFoldDB" id="A0A2G4R9J3"/>
<evidence type="ECO:0000313" key="1">
    <source>
        <dbReference type="EMBL" id="PHY93180.1"/>
    </source>
</evidence>
<sequence length="187" mass="21405">MTNGDLEGFTRVGWYYEFSDCLIGWKPDLCIHERDIYLSGMNVRNIKRVYIQNPPQEGHVAQQSAKQEAPMHPHAEDALKAMAWMADGQTGVSSQAIAFKMCGIPLRDFNTAPRDAGDFSRCHKLLERYPEWRLRLNEMTALGRDWAALVPVWNKLEEMLLSGKTEQLFQIIQTLIHGQGNEQDLND</sequence>
<name>A0A2G4R9J3_9PROT</name>